<dbReference type="PANTHER" id="PTHR31011">
    <property type="entry name" value="PROTEIN STB2-RELATED"/>
    <property type="match status" value="1"/>
</dbReference>
<feature type="region of interest" description="Disordered" evidence="2">
    <location>
        <begin position="498"/>
        <end position="583"/>
    </location>
</feature>
<feature type="compositionally biased region" description="Basic and acidic residues" evidence="2">
    <location>
        <begin position="36"/>
        <end position="46"/>
    </location>
</feature>
<dbReference type="GO" id="GO:0070822">
    <property type="term" value="C:Sin3-type complex"/>
    <property type="evidence" value="ECO:0007669"/>
    <property type="project" value="TreeGrafter"/>
</dbReference>
<evidence type="ECO:0000259" key="3">
    <source>
        <dbReference type="Pfam" id="PF25995"/>
    </source>
</evidence>
<keyword evidence="1" id="KW-0175">Coiled coil</keyword>
<protein>
    <recommendedName>
        <fullName evidence="3">STB6-like N-terminal domain-containing protein</fullName>
    </recommendedName>
</protein>
<dbReference type="AlphaFoldDB" id="A0A1D8NHU9"/>
<dbReference type="KEGG" id="yli:2912578"/>
<evidence type="ECO:0000313" key="4">
    <source>
        <dbReference type="EMBL" id="AOW05204.1"/>
    </source>
</evidence>
<dbReference type="InterPro" id="IPR059025">
    <property type="entry name" value="STB6_N"/>
</dbReference>
<dbReference type="eggNOG" id="ENOG502QT8Q">
    <property type="taxonomic scope" value="Eukaryota"/>
</dbReference>
<feature type="region of interest" description="Disordered" evidence="2">
    <location>
        <begin position="455"/>
        <end position="474"/>
    </location>
</feature>
<feature type="region of interest" description="Disordered" evidence="2">
    <location>
        <begin position="1"/>
        <end position="48"/>
    </location>
</feature>
<dbReference type="GeneID" id="2912578"/>
<reference evidence="4 5" key="1">
    <citation type="journal article" date="2016" name="PLoS ONE">
        <title>Sequence Assembly of Yarrowia lipolytica Strain W29/CLIB89 Shows Transposable Element Diversity.</title>
        <authorList>
            <person name="Magnan C."/>
            <person name="Yu J."/>
            <person name="Chang I."/>
            <person name="Jahn E."/>
            <person name="Kanomata Y."/>
            <person name="Wu J."/>
            <person name="Zeller M."/>
            <person name="Oakes M."/>
            <person name="Baldi P."/>
            <person name="Sandmeyer S."/>
        </authorList>
    </citation>
    <scope>NUCLEOTIDE SEQUENCE [LARGE SCALE GENOMIC DNA]</scope>
    <source>
        <strain evidence="5">CLIB89(W29)</strain>
    </source>
</reference>
<feature type="compositionally biased region" description="Low complexity" evidence="2">
    <location>
        <begin position="455"/>
        <end position="465"/>
    </location>
</feature>
<dbReference type="PANTHER" id="PTHR31011:SF2">
    <property type="entry name" value="PROTEIN STB2-RELATED"/>
    <property type="match status" value="1"/>
</dbReference>
<name>A0A1D8NHU9_YARLL</name>
<evidence type="ECO:0000256" key="2">
    <source>
        <dbReference type="SAM" id="MobiDB-lite"/>
    </source>
</evidence>
<dbReference type="Proteomes" id="UP000182444">
    <property type="component" value="Chromosome 1E"/>
</dbReference>
<feature type="compositionally biased region" description="Polar residues" evidence="2">
    <location>
        <begin position="566"/>
        <end position="581"/>
    </location>
</feature>
<accession>A0A1D8NHU9</accession>
<feature type="compositionally biased region" description="Basic and acidic residues" evidence="2">
    <location>
        <begin position="542"/>
        <end position="565"/>
    </location>
</feature>
<dbReference type="EMBL" id="CP017557">
    <property type="protein sequence ID" value="AOW05204.1"/>
    <property type="molecule type" value="Genomic_DNA"/>
</dbReference>
<dbReference type="Pfam" id="PF25995">
    <property type="entry name" value="STB6_N"/>
    <property type="match status" value="1"/>
</dbReference>
<evidence type="ECO:0000256" key="1">
    <source>
        <dbReference type="SAM" id="Coils"/>
    </source>
</evidence>
<feature type="coiled-coil region" evidence="1">
    <location>
        <begin position="728"/>
        <end position="755"/>
    </location>
</feature>
<gene>
    <name evidence="4" type="ORF">YALI1_E12496g</name>
</gene>
<dbReference type="VEuPathDB" id="FungiDB:YALI1_E12496g"/>
<dbReference type="RefSeq" id="XP_503757.3">
    <property type="nucleotide sequence ID" value="XM_503757.3"/>
</dbReference>
<dbReference type="InterPro" id="IPR038919">
    <property type="entry name" value="STB2/STB2"/>
</dbReference>
<proteinExistence type="predicted"/>
<feature type="compositionally biased region" description="Basic and acidic residues" evidence="2">
    <location>
        <begin position="1"/>
        <end position="22"/>
    </location>
</feature>
<evidence type="ECO:0000313" key="5">
    <source>
        <dbReference type="Proteomes" id="UP000182444"/>
    </source>
</evidence>
<feature type="domain" description="STB6-like N-terminal" evidence="3">
    <location>
        <begin position="59"/>
        <end position="196"/>
    </location>
</feature>
<dbReference type="VEuPathDB" id="FungiDB:YALI0_E09955g"/>
<sequence>MHHIVAHDREKERQHDLRDMMHRTHSRSTSAVSPDDSDKCVTTEKKTSKRTLPQGETVRYLFVDFKAFHYLRQEQQCSLVSEEAVIHGYESYMVEQWVCERRKVTVITSYTGNQSNTVRVGVLALPRNPSLWTPRTKAYFDELLKGYARAKETELGVLFVTSLSSFPSFLTLVSVPGGDVRKTWEYFDVNENLKRMGCGGRASLAICEPSGTAAAKFKNIYKIHDSVPITFAAKELVVLVQLSLFYFGVLQPEYCDGLLCNETVDAINTWWDMWGVRKYNTKPKDGVLGPTTVAGLIGFVIGVRNRMAYVLNSKVAKDPFDCEGFVAGLSRFQKHERLPKTRIIDQRTMDRLYLLTNKGSYNSDIIDLFKSSIKEVSGKQHLHMTASETFNLEQLTKSLQGARCKYLWAGKGHQRTVDASLVSNCVGIPMSSAGHTELAAARDIRRVIRNPASSTTTSLVSTNNNIPGGADTSRRAMFKLRKPRDVVEVPPSRLYRGIRGRLRSTSPNDSVDDDIAIRGHSSTPELDLPLDNMLTDRLLPQEYRDDSSDDDDGHHLRPGRQDSIKTTKTNHSATSFDNSNPALHFRRRSKSVDQFHHELSVPEQLEKHHRSVMRRNSFSLIENFILRQPPEKSFVSEKRIRRSYEKSQLYHFLFKRHVKKMRDVCEQIDQESRMLGKAKMRDDVLFDKLTSYLKNSYREEARLKAALHEVEVMSSRIRYESKMLQSKIQDVEETMESFVGKVQSLEERVQKASAARGYGSGGFNVKKCELEENHHEGHKASPLETHRPPPLKIPTMKVACTEVGKGGLANAGSGASTPIQSPLGDIFEDGPTPSSLSAVLWPDSKPGEEGLVQRLFNKLCELAGYETKSAFDANAAGERVYAE</sequence>
<organism evidence="4 5">
    <name type="scientific">Yarrowia lipolytica</name>
    <name type="common">Candida lipolytica</name>
    <dbReference type="NCBI Taxonomy" id="4952"/>
    <lineage>
        <taxon>Eukaryota</taxon>
        <taxon>Fungi</taxon>
        <taxon>Dikarya</taxon>
        <taxon>Ascomycota</taxon>
        <taxon>Saccharomycotina</taxon>
        <taxon>Dipodascomycetes</taxon>
        <taxon>Dipodascales</taxon>
        <taxon>Dipodascales incertae sedis</taxon>
        <taxon>Yarrowia</taxon>
    </lineage>
</organism>